<dbReference type="Proteomes" id="UP000070544">
    <property type="component" value="Unassembled WGS sequence"/>
</dbReference>
<keyword evidence="3" id="KW-1185">Reference proteome</keyword>
<evidence type="ECO:0000313" key="2">
    <source>
        <dbReference type="EMBL" id="KXS17486.1"/>
    </source>
</evidence>
<organism evidence="2 3">
    <name type="scientific">Gonapodya prolifera (strain JEL478)</name>
    <name type="common">Monoblepharis prolifera</name>
    <dbReference type="NCBI Taxonomy" id="1344416"/>
    <lineage>
        <taxon>Eukaryota</taxon>
        <taxon>Fungi</taxon>
        <taxon>Fungi incertae sedis</taxon>
        <taxon>Chytridiomycota</taxon>
        <taxon>Chytridiomycota incertae sedis</taxon>
        <taxon>Monoblepharidomycetes</taxon>
        <taxon>Monoblepharidales</taxon>
        <taxon>Gonapodyaceae</taxon>
        <taxon>Gonapodya</taxon>
    </lineage>
</organism>
<dbReference type="AlphaFoldDB" id="A0A139AL29"/>
<evidence type="ECO:0000256" key="1">
    <source>
        <dbReference type="SAM" id="MobiDB-lite"/>
    </source>
</evidence>
<evidence type="ECO:0000313" key="3">
    <source>
        <dbReference type="Proteomes" id="UP000070544"/>
    </source>
</evidence>
<dbReference type="OrthoDB" id="10612124at2759"/>
<reference evidence="2 3" key="1">
    <citation type="journal article" date="2015" name="Genome Biol. Evol.">
        <title>Phylogenomic analyses indicate that early fungi evolved digesting cell walls of algal ancestors of land plants.</title>
        <authorList>
            <person name="Chang Y."/>
            <person name="Wang S."/>
            <person name="Sekimoto S."/>
            <person name="Aerts A.L."/>
            <person name="Choi C."/>
            <person name="Clum A."/>
            <person name="LaButti K.M."/>
            <person name="Lindquist E.A."/>
            <person name="Yee Ngan C."/>
            <person name="Ohm R.A."/>
            <person name="Salamov A.A."/>
            <person name="Grigoriev I.V."/>
            <person name="Spatafora J.W."/>
            <person name="Berbee M.L."/>
        </authorList>
    </citation>
    <scope>NUCLEOTIDE SEQUENCE [LARGE SCALE GENOMIC DNA]</scope>
    <source>
        <strain evidence="2 3">JEL478</strain>
    </source>
</reference>
<feature type="compositionally biased region" description="Polar residues" evidence="1">
    <location>
        <begin position="86"/>
        <end position="115"/>
    </location>
</feature>
<sequence length="227" mass="25317">MAQIFDSQIGSKNVVIRGFKGHVERMRYDRVRYLANAMELKRTVRQQNDTMSVYFAKKNADSATTRAPTGEGRTDAASVPAEQRRPSGSRTASRKSLTQQSSRKSINNQQRSASSRHGRELASRHESPDASAHAEPQETEERPRTSQKSLESVQRPDLPQRNPDDGATKSRPSSPWEEASQPELHSRPESQRELPTPSSKSRVNSALEAKSESQSHHSSRLTSARGD</sequence>
<proteinExistence type="predicted"/>
<protein>
    <submittedName>
        <fullName evidence="2">Uncharacterized protein</fullName>
    </submittedName>
</protein>
<gene>
    <name evidence="2" type="ORF">M427DRAFT_54431</name>
</gene>
<dbReference type="EMBL" id="KQ965746">
    <property type="protein sequence ID" value="KXS17486.1"/>
    <property type="molecule type" value="Genomic_DNA"/>
</dbReference>
<accession>A0A139AL29</accession>
<feature type="compositionally biased region" description="Basic and acidic residues" evidence="1">
    <location>
        <begin position="117"/>
        <end position="128"/>
    </location>
</feature>
<name>A0A139AL29_GONPJ</name>
<feature type="compositionally biased region" description="Basic and acidic residues" evidence="1">
    <location>
        <begin position="135"/>
        <end position="144"/>
    </location>
</feature>
<feature type="region of interest" description="Disordered" evidence="1">
    <location>
        <begin position="60"/>
        <end position="227"/>
    </location>
</feature>